<keyword evidence="7" id="KW-0067">ATP-binding</keyword>
<evidence type="ECO:0000313" key="12">
    <source>
        <dbReference type="EMBL" id="GAA4284043.1"/>
    </source>
</evidence>
<feature type="transmembrane region" description="Helical" evidence="10">
    <location>
        <begin position="69"/>
        <end position="89"/>
    </location>
</feature>
<evidence type="ECO:0000256" key="4">
    <source>
        <dbReference type="ARBA" id="ARBA00022679"/>
    </source>
</evidence>
<evidence type="ECO:0000256" key="8">
    <source>
        <dbReference type="ARBA" id="ARBA00023012"/>
    </source>
</evidence>
<dbReference type="SUPFAM" id="SSF55874">
    <property type="entry name" value="ATPase domain of HSP90 chaperone/DNA topoisomerase II/histidine kinase"/>
    <property type="match status" value="1"/>
</dbReference>
<evidence type="ECO:0000256" key="9">
    <source>
        <dbReference type="SAM" id="MobiDB-lite"/>
    </source>
</evidence>
<evidence type="ECO:0000256" key="3">
    <source>
        <dbReference type="ARBA" id="ARBA00022553"/>
    </source>
</evidence>
<comment type="catalytic activity">
    <reaction evidence="1">
        <text>ATP + protein L-histidine = ADP + protein N-phospho-L-histidine.</text>
        <dbReference type="EC" id="2.7.13.3"/>
    </reaction>
</comment>
<evidence type="ECO:0000256" key="7">
    <source>
        <dbReference type="ARBA" id="ARBA00022840"/>
    </source>
</evidence>
<keyword evidence="10" id="KW-1133">Transmembrane helix</keyword>
<keyword evidence="3" id="KW-0597">Phosphoprotein</keyword>
<dbReference type="RefSeq" id="WP_236864165.1">
    <property type="nucleotide sequence ID" value="NZ_BAABAZ010000005.1"/>
</dbReference>
<dbReference type="InterPro" id="IPR050482">
    <property type="entry name" value="Sensor_HK_TwoCompSys"/>
</dbReference>
<evidence type="ECO:0000256" key="6">
    <source>
        <dbReference type="ARBA" id="ARBA00022777"/>
    </source>
</evidence>
<keyword evidence="10" id="KW-0472">Membrane</keyword>
<reference evidence="13" key="1">
    <citation type="journal article" date="2019" name="Int. J. Syst. Evol. Microbiol.">
        <title>The Global Catalogue of Microorganisms (GCM) 10K type strain sequencing project: providing services to taxonomists for standard genome sequencing and annotation.</title>
        <authorList>
            <consortium name="The Broad Institute Genomics Platform"/>
            <consortium name="The Broad Institute Genome Sequencing Center for Infectious Disease"/>
            <person name="Wu L."/>
            <person name="Ma J."/>
        </authorList>
    </citation>
    <scope>NUCLEOTIDE SEQUENCE [LARGE SCALE GENOMIC DNA]</scope>
    <source>
        <strain evidence="13">JCM 17458</strain>
    </source>
</reference>
<evidence type="ECO:0000256" key="2">
    <source>
        <dbReference type="ARBA" id="ARBA00012438"/>
    </source>
</evidence>
<accession>A0ABP8EJC8</accession>
<feature type="compositionally biased region" description="Polar residues" evidence="9">
    <location>
        <begin position="1"/>
        <end position="20"/>
    </location>
</feature>
<dbReference type="Gene3D" id="1.20.5.1930">
    <property type="match status" value="1"/>
</dbReference>
<keyword evidence="6" id="KW-0418">Kinase</keyword>
<evidence type="ECO:0000256" key="10">
    <source>
        <dbReference type="SAM" id="Phobius"/>
    </source>
</evidence>
<comment type="caution">
    <text evidence="12">The sequence shown here is derived from an EMBL/GenBank/DDBJ whole genome shotgun (WGS) entry which is preliminary data.</text>
</comment>
<sequence>MNTSAIAPTTQSLPGGNSSPAHPERSPALRALRCALRTLWDIVLFVLGSLFSMLCVTGVPGAADETLMITDLGVVMVLLSTALWLTVFVRRRLPALPLAAGALITLLGMDYWLLLIGAHHALVRLPRRPALILAGIAGALVVWAVVRDIALADRSVAAAFFGIAGSPDLPGSHIAAALVIVVVALIALTAAGGLAALARSRAENSRSRRHIAAEQRRSDSLSEELARQTERDRLAREIHDALAHRLSVISLQSGALEMAAGSEQPDVARAAQILRGQAHASLEDLRGLLGELRTGSPRAASDAGVPPSQASLRALPQLVRSVREGGTAVDAVILIEGADHAPTVLDRSVYRIVQEALTNALKHSPGALVSLYVEGSADTGVRIRVMNPLTATGTPELGTIGTHSGLAGIRERARLLGGDSWIGPHEGSFLVDVALPWSAAQR</sequence>
<feature type="transmembrane region" description="Helical" evidence="10">
    <location>
        <begin position="130"/>
        <end position="146"/>
    </location>
</feature>
<dbReference type="EMBL" id="BAABAZ010000005">
    <property type="protein sequence ID" value="GAA4284043.1"/>
    <property type="molecule type" value="Genomic_DNA"/>
</dbReference>
<feature type="region of interest" description="Disordered" evidence="9">
    <location>
        <begin position="1"/>
        <end position="24"/>
    </location>
</feature>
<dbReference type="CDD" id="cd16917">
    <property type="entry name" value="HATPase_UhpB-NarQ-NarX-like"/>
    <property type="match status" value="1"/>
</dbReference>
<dbReference type="EC" id="2.7.13.3" evidence="2"/>
<feature type="transmembrane region" description="Helical" evidence="10">
    <location>
        <begin position="42"/>
        <end position="62"/>
    </location>
</feature>
<feature type="transmembrane region" description="Helical" evidence="10">
    <location>
        <begin position="95"/>
        <end position="118"/>
    </location>
</feature>
<gene>
    <name evidence="12" type="ORF">GCM10022261_15740</name>
</gene>
<organism evidence="12 13">
    <name type="scientific">Brevibacterium daeguense</name>
    <dbReference type="NCBI Taxonomy" id="909936"/>
    <lineage>
        <taxon>Bacteria</taxon>
        <taxon>Bacillati</taxon>
        <taxon>Actinomycetota</taxon>
        <taxon>Actinomycetes</taxon>
        <taxon>Micrococcales</taxon>
        <taxon>Brevibacteriaceae</taxon>
        <taxon>Brevibacterium</taxon>
    </lineage>
</organism>
<evidence type="ECO:0000313" key="13">
    <source>
        <dbReference type="Proteomes" id="UP001501586"/>
    </source>
</evidence>
<name>A0ABP8EJC8_9MICO</name>
<dbReference type="Gene3D" id="3.30.565.10">
    <property type="entry name" value="Histidine kinase-like ATPase, C-terminal domain"/>
    <property type="match status" value="1"/>
</dbReference>
<keyword evidence="13" id="KW-1185">Reference proteome</keyword>
<feature type="transmembrane region" description="Helical" evidence="10">
    <location>
        <begin position="174"/>
        <end position="198"/>
    </location>
</feature>
<keyword evidence="5" id="KW-0547">Nucleotide-binding</keyword>
<dbReference type="Pfam" id="PF07730">
    <property type="entry name" value="HisKA_3"/>
    <property type="match status" value="1"/>
</dbReference>
<protein>
    <recommendedName>
        <fullName evidence="2">histidine kinase</fullName>
        <ecNumber evidence="2">2.7.13.3</ecNumber>
    </recommendedName>
</protein>
<dbReference type="InterPro" id="IPR011712">
    <property type="entry name" value="Sig_transdc_His_kin_sub3_dim/P"/>
</dbReference>
<evidence type="ECO:0000256" key="5">
    <source>
        <dbReference type="ARBA" id="ARBA00022741"/>
    </source>
</evidence>
<keyword evidence="4" id="KW-0808">Transferase</keyword>
<evidence type="ECO:0000256" key="1">
    <source>
        <dbReference type="ARBA" id="ARBA00000085"/>
    </source>
</evidence>
<keyword evidence="10" id="KW-0812">Transmembrane</keyword>
<evidence type="ECO:0000259" key="11">
    <source>
        <dbReference type="Pfam" id="PF07730"/>
    </source>
</evidence>
<feature type="domain" description="Signal transduction histidine kinase subgroup 3 dimerisation and phosphoacceptor" evidence="11">
    <location>
        <begin position="230"/>
        <end position="295"/>
    </location>
</feature>
<proteinExistence type="predicted"/>
<dbReference type="PANTHER" id="PTHR24421:SF10">
    <property type="entry name" value="NITRATE_NITRITE SENSOR PROTEIN NARQ"/>
    <property type="match status" value="1"/>
</dbReference>
<dbReference type="Proteomes" id="UP001501586">
    <property type="component" value="Unassembled WGS sequence"/>
</dbReference>
<dbReference type="InterPro" id="IPR036890">
    <property type="entry name" value="HATPase_C_sf"/>
</dbReference>
<keyword evidence="8" id="KW-0902">Two-component regulatory system</keyword>
<dbReference type="PANTHER" id="PTHR24421">
    <property type="entry name" value="NITRATE/NITRITE SENSOR PROTEIN NARX-RELATED"/>
    <property type="match status" value="1"/>
</dbReference>